<dbReference type="STRING" id="521096.Tpau_3159"/>
<gene>
    <name evidence="1" type="ordered locus">Tpau_3159</name>
</gene>
<dbReference type="Proteomes" id="UP000001213">
    <property type="component" value="Chromosome"/>
</dbReference>
<protein>
    <submittedName>
        <fullName evidence="1">Uncharacterized protein</fullName>
    </submittedName>
</protein>
<sequence>MHDGRTMKIETVDGSESVVNFLTTEGGSLPLRADSII</sequence>
<evidence type="ECO:0000313" key="2">
    <source>
        <dbReference type="Proteomes" id="UP000001213"/>
    </source>
</evidence>
<proteinExistence type="predicted"/>
<dbReference type="HOGENOM" id="CLU_3349951_0_0_11"/>
<reference evidence="2" key="1">
    <citation type="submission" date="2010-03" db="EMBL/GenBank/DDBJ databases">
        <title>The complete chromosome of Tsukamurella paurometabola DSM 20162.</title>
        <authorList>
            <consortium name="US DOE Joint Genome Institute (JGI-PGF)"/>
            <person name="Lucas S."/>
            <person name="Copeland A."/>
            <person name="Lapidus A."/>
            <person name="Glavina del Rio T."/>
            <person name="Dalin E."/>
            <person name="Tice H."/>
            <person name="Bruce D."/>
            <person name="Goodwin L."/>
            <person name="Pitluck S."/>
            <person name="Kyrpides N."/>
            <person name="Mavromatis K."/>
            <person name="Ivanova N."/>
            <person name="Mikhailova N."/>
            <person name="Munk A.C."/>
            <person name="Brettin T."/>
            <person name="Detter J.C."/>
            <person name="Tapia R."/>
            <person name="Han C."/>
            <person name="Larimer F."/>
            <person name="Land M."/>
            <person name="Hauser L."/>
            <person name="Markowitz V."/>
            <person name="Cheng J.-F."/>
            <person name="Hugenholtz P."/>
            <person name="Woyke T."/>
            <person name="Wu D."/>
            <person name="Jando M."/>
            <person name="Brambilla E."/>
            <person name="Klenk H.-P."/>
            <person name="Eisen J.A."/>
        </authorList>
    </citation>
    <scope>NUCLEOTIDE SEQUENCE [LARGE SCALE GENOMIC DNA]</scope>
    <source>
        <strain evidence="2">ATCC 8368 / DSM 20162 / CCUG 35730 / CIP 100753 / JCM 10117 / KCTC 9821 / NBRC 16120 / NCIMB 702349 / NCTC 13040</strain>
    </source>
</reference>
<dbReference type="KEGG" id="tpr:Tpau_3159"/>
<name>D5UV28_TSUPD</name>
<organism evidence="1 2">
    <name type="scientific">Tsukamurella paurometabola (strain ATCC 8368 / DSM 20162 / CCUG 35730 / CIP 100753 / JCM 10117 / KCTC 9821 / NBRC 16120 / NCIMB 702349 / NCTC 13040)</name>
    <name type="common">Corynebacterium paurometabolum</name>
    <dbReference type="NCBI Taxonomy" id="521096"/>
    <lineage>
        <taxon>Bacteria</taxon>
        <taxon>Bacillati</taxon>
        <taxon>Actinomycetota</taxon>
        <taxon>Actinomycetes</taxon>
        <taxon>Mycobacteriales</taxon>
        <taxon>Tsukamurellaceae</taxon>
        <taxon>Tsukamurella</taxon>
    </lineage>
</organism>
<keyword evidence="2" id="KW-1185">Reference proteome</keyword>
<dbReference type="EMBL" id="CP001966">
    <property type="protein sequence ID" value="ADG79746.1"/>
    <property type="molecule type" value="Genomic_DNA"/>
</dbReference>
<dbReference type="AlphaFoldDB" id="D5UV28"/>
<evidence type="ECO:0000313" key="1">
    <source>
        <dbReference type="EMBL" id="ADG79746.1"/>
    </source>
</evidence>
<accession>D5UV28</accession>
<reference evidence="1 2" key="2">
    <citation type="journal article" date="2011" name="Stand. Genomic Sci.">
        <title>Complete genome sequence of Tsukamurella paurometabola type strain (no. 33).</title>
        <authorList>
            <person name="Munk A.C."/>
            <person name="Lapidus A."/>
            <person name="Lucas S."/>
            <person name="Nolan M."/>
            <person name="Tice H."/>
            <person name="Cheng J.F."/>
            <person name="Del Rio T.G."/>
            <person name="Goodwin L."/>
            <person name="Pitluck S."/>
            <person name="Liolios K."/>
            <person name="Huntemann M."/>
            <person name="Ivanova N."/>
            <person name="Mavromatis K."/>
            <person name="Mikhailova N."/>
            <person name="Pati A."/>
            <person name="Chen A."/>
            <person name="Palaniappan K."/>
            <person name="Tapia R."/>
            <person name="Han C."/>
            <person name="Land M."/>
            <person name="Hauser L."/>
            <person name="Chang Y.J."/>
            <person name="Jeffries C.D."/>
            <person name="Brettin T."/>
            <person name="Yasawong M."/>
            <person name="Brambilla E.M."/>
            <person name="Rohde M."/>
            <person name="Sikorski J."/>
            <person name="Goker M."/>
            <person name="Detter J.C."/>
            <person name="Woyke T."/>
            <person name="Bristow J."/>
            <person name="Eisen J.A."/>
            <person name="Markowitz V."/>
            <person name="Hugenholtz P."/>
            <person name="Kyrpides N.C."/>
            <person name="Klenk H.P."/>
        </authorList>
    </citation>
    <scope>NUCLEOTIDE SEQUENCE [LARGE SCALE GENOMIC DNA]</scope>
    <source>
        <strain evidence="2">ATCC 8368 / DSM 20162 / CCUG 35730 / CIP 100753 / JCM 10117 / KCTC 9821 / NBRC 16120 / NCIMB 702349 / NCTC 13040</strain>
    </source>
</reference>